<keyword evidence="1" id="KW-0472">Membrane</keyword>
<evidence type="ECO:0000256" key="1">
    <source>
        <dbReference type="SAM" id="Phobius"/>
    </source>
</evidence>
<dbReference type="Pfam" id="PF05226">
    <property type="entry name" value="CHASE2"/>
    <property type="match status" value="1"/>
</dbReference>
<dbReference type="eggNOG" id="COG2114">
    <property type="taxonomic scope" value="Bacteria"/>
</dbReference>
<organism evidence="3 4">
    <name type="scientific">Chitinivibrio alkaliphilus ACht1</name>
    <dbReference type="NCBI Taxonomy" id="1313304"/>
    <lineage>
        <taxon>Bacteria</taxon>
        <taxon>Pseudomonadati</taxon>
        <taxon>Fibrobacterota</taxon>
        <taxon>Chitinivibrionia</taxon>
        <taxon>Chitinivibrionales</taxon>
        <taxon>Chitinivibrionaceae</taxon>
        <taxon>Chitinivibrio</taxon>
    </lineage>
</organism>
<dbReference type="InterPro" id="IPR050697">
    <property type="entry name" value="Adenylyl/Guanylyl_Cyclase_3/4"/>
</dbReference>
<comment type="caution">
    <text evidence="3">The sequence shown here is derived from an EMBL/GenBank/DDBJ whole genome shotgun (WGS) entry which is preliminary data.</text>
</comment>
<dbReference type="SMART" id="SM01080">
    <property type="entry name" value="CHASE2"/>
    <property type="match status" value="1"/>
</dbReference>
<dbReference type="GO" id="GO:0035556">
    <property type="term" value="P:intracellular signal transduction"/>
    <property type="evidence" value="ECO:0007669"/>
    <property type="project" value="InterPro"/>
</dbReference>
<dbReference type="GO" id="GO:0004016">
    <property type="term" value="F:adenylate cyclase activity"/>
    <property type="evidence" value="ECO:0007669"/>
    <property type="project" value="UniProtKB-ARBA"/>
</dbReference>
<name>U7D867_9BACT</name>
<dbReference type="PATRIC" id="fig|1313304.3.peg.300"/>
<sequence length="731" mass="82352">MTKKGMPKEHRPQSQKYKLLWGGLVFSFAFVALLFRIPTVAVQEWRVYDFWTRNEHGGDVSSSVAVVGIDEDFFETLGFTWPLRKDVYARILMMLEEYGATVTALDIIFIDEMIHDDDALFLQYLAASPSVIPGFGFVVRQSDGGRGVIPGQQHRFMERFSHGDGEIYFDDRSVRRVQRPYDAVGDVVQRMGFINRAVPMPDGVDRKMPVLLSANSRVYASLALEAVLAYTDHTLSYDLDKSKLHLSDDTISLDAEYGITVNFSDSLPFYSLSSLYRGYNAYLRGDTDSLPQLLDKAIVFVGSAAETVGDLGLTPLSQRYSSGRSPIVQLHAQTAHTLLEGDPVVDLGFRAASILSFGALLLLYGIFLFLSKKFLFICIPLLFISLYMGAYFLYLENVFLPMVQAFVSVAIFTGIGIIVDYLEDNREYKYLTSLFKTYLSPQYIEEMARTHTIPKLGGESVYGTAFFTDIEKFSTFSEKFDNPQDLVAVLNTYFSKMTNILLENKGTLDRYSGDAIIAFFGAPQRIPQNAFHACKAACQMQRALRELEVLWQKDPDISQKITSMRTRIGINTGNFVTGNIGCDIRMNYTMIGDSVNLAARLESAAKQYGVSVLVGETTREDAGDSFFFRWVDTITVVGKKQPVRVYELMGEKEVCETEEQTQINDLINVYESALQKYTEGDFSTALEEFRRSCEREISPGMSPSTVMVKRTEYLCVHPPSQWNGVFSLTQK</sequence>
<dbReference type="InterPro" id="IPR007890">
    <property type="entry name" value="CHASE2"/>
</dbReference>
<dbReference type="Gene3D" id="3.30.70.1230">
    <property type="entry name" value="Nucleotide cyclase"/>
    <property type="match status" value="1"/>
</dbReference>
<dbReference type="InterPro" id="IPR029787">
    <property type="entry name" value="Nucleotide_cyclase"/>
</dbReference>
<dbReference type="Proteomes" id="UP000017148">
    <property type="component" value="Unassembled WGS sequence"/>
</dbReference>
<feature type="transmembrane region" description="Helical" evidence="1">
    <location>
        <begin position="400"/>
        <end position="422"/>
    </location>
</feature>
<gene>
    <name evidence="3" type="ORF">CALK_0318</name>
</gene>
<dbReference type="OrthoDB" id="9806735at2"/>
<feature type="domain" description="Guanylate cyclase" evidence="2">
    <location>
        <begin position="464"/>
        <end position="602"/>
    </location>
</feature>
<dbReference type="Pfam" id="PF00211">
    <property type="entry name" value="Guanylate_cyc"/>
    <property type="match status" value="1"/>
</dbReference>
<evidence type="ECO:0000259" key="2">
    <source>
        <dbReference type="PROSITE" id="PS50125"/>
    </source>
</evidence>
<reference evidence="3 4" key="1">
    <citation type="journal article" date="2013" name="Environ. Microbiol.">
        <title>Genome analysis of Chitinivibrio alkaliphilus gen. nov., sp. nov., a novel extremely haloalkaliphilic anaerobic chitinolytic bacterium from the candidate phylum Termite Group 3.</title>
        <authorList>
            <person name="Sorokin D.Y."/>
            <person name="Gumerov V.M."/>
            <person name="Rakitin A.L."/>
            <person name="Beletsky A.V."/>
            <person name="Damste J.S."/>
            <person name="Muyzer G."/>
            <person name="Mardanov A.V."/>
            <person name="Ravin N.V."/>
        </authorList>
    </citation>
    <scope>NUCLEOTIDE SEQUENCE [LARGE SCALE GENOMIC DNA]</scope>
    <source>
        <strain evidence="3 4">ACht1</strain>
    </source>
</reference>
<dbReference type="PANTHER" id="PTHR43081">
    <property type="entry name" value="ADENYLATE CYCLASE, TERMINAL-DIFFERENTIATION SPECIFIC-RELATED"/>
    <property type="match status" value="1"/>
</dbReference>
<dbReference type="SMART" id="SM00044">
    <property type="entry name" value="CYCc"/>
    <property type="match status" value="1"/>
</dbReference>
<feature type="transmembrane region" description="Helical" evidence="1">
    <location>
        <begin position="20"/>
        <end position="37"/>
    </location>
</feature>
<dbReference type="PROSITE" id="PS50125">
    <property type="entry name" value="GUANYLATE_CYCLASE_2"/>
    <property type="match status" value="1"/>
</dbReference>
<feature type="transmembrane region" description="Helical" evidence="1">
    <location>
        <begin position="347"/>
        <end position="367"/>
    </location>
</feature>
<keyword evidence="1" id="KW-1133">Transmembrane helix</keyword>
<dbReference type="AlphaFoldDB" id="U7D867"/>
<dbReference type="SUPFAM" id="SSF55073">
    <property type="entry name" value="Nucleotide cyclase"/>
    <property type="match status" value="1"/>
</dbReference>
<keyword evidence="1" id="KW-0812">Transmembrane</keyword>
<dbReference type="EMBL" id="ASJR01000002">
    <property type="protein sequence ID" value="ERP39150.1"/>
    <property type="molecule type" value="Genomic_DNA"/>
</dbReference>
<dbReference type="RefSeq" id="WP_022635863.1">
    <property type="nucleotide sequence ID" value="NZ_ASJR01000002.1"/>
</dbReference>
<accession>U7D867</accession>
<protein>
    <submittedName>
        <fullName evidence="3">Adenylate/guanylate cyclase with Chase sensor</fullName>
    </submittedName>
</protein>
<evidence type="ECO:0000313" key="3">
    <source>
        <dbReference type="EMBL" id="ERP39150.1"/>
    </source>
</evidence>
<keyword evidence="4" id="KW-1185">Reference proteome</keyword>
<evidence type="ECO:0000313" key="4">
    <source>
        <dbReference type="Proteomes" id="UP000017148"/>
    </source>
</evidence>
<dbReference type="STRING" id="1313304.CALK_0318"/>
<dbReference type="GO" id="GO:0006171">
    <property type="term" value="P:cAMP biosynthetic process"/>
    <property type="evidence" value="ECO:0007669"/>
    <property type="project" value="TreeGrafter"/>
</dbReference>
<dbReference type="InterPro" id="IPR001054">
    <property type="entry name" value="A/G_cyclase"/>
</dbReference>
<dbReference type="PANTHER" id="PTHR43081:SF1">
    <property type="entry name" value="ADENYLATE CYCLASE, TERMINAL-DIFFERENTIATION SPECIFIC"/>
    <property type="match status" value="1"/>
</dbReference>
<proteinExistence type="predicted"/>
<dbReference type="CDD" id="cd07302">
    <property type="entry name" value="CHD"/>
    <property type="match status" value="1"/>
</dbReference>
<feature type="transmembrane region" description="Helical" evidence="1">
    <location>
        <begin position="374"/>
        <end position="394"/>
    </location>
</feature>